<evidence type="ECO:0000313" key="2">
    <source>
        <dbReference type="EMBL" id="TWE10373.1"/>
    </source>
</evidence>
<proteinExistence type="predicted"/>
<dbReference type="InterPro" id="IPR000073">
    <property type="entry name" value="AB_hydrolase_1"/>
</dbReference>
<keyword evidence="3" id="KW-1185">Reference proteome</keyword>
<dbReference type="InterPro" id="IPR000639">
    <property type="entry name" value="Epox_hydrolase-like"/>
</dbReference>
<gene>
    <name evidence="2" type="ORF">BKA23_2733</name>
</gene>
<organism evidence="2 3">
    <name type="scientific">Rudaeicoccus suwonensis</name>
    <dbReference type="NCBI Taxonomy" id="657409"/>
    <lineage>
        <taxon>Bacteria</taxon>
        <taxon>Bacillati</taxon>
        <taxon>Actinomycetota</taxon>
        <taxon>Actinomycetes</taxon>
        <taxon>Micrococcales</taxon>
        <taxon>Dermacoccaceae</taxon>
        <taxon>Rudaeicoccus</taxon>
    </lineage>
</organism>
<dbReference type="GO" id="GO:0046464">
    <property type="term" value="P:acylglycerol catabolic process"/>
    <property type="evidence" value="ECO:0007669"/>
    <property type="project" value="TreeGrafter"/>
</dbReference>
<dbReference type="RefSeq" id="WP_211841723.1">
    <property type="nucleotide sequence ID" value="NZ_VIVQ01000002.1"/>
</dbReference>
<dbReference type="EMBL" id="VIVQ01000002">
    <property type="protein sequence ID" value="TWE10373.1"/>
    <property type="molecule type" value="Genomic_DNA"/>
</dbReference>
<dbReference type="Proteomes" id="UP000318297">
    <property type="component" value="Unassembled WGS sequence"/>
</dbReference>
<sequence>MIDDVRGRHDTGSVTGSVLRIVFEEYGDRGSPTVVLLHGWPDDVHTWDAVVPALVEAGMHVVVPYLRGFGPTRFLHDDTMRSGQLTALAADVRDLMDGLGIDEFMVVGHDWGARAAYISAAVWPERVRACVALSVGWGTNSPDQKLSLEQAQNYWYHWLFGLPRGADLVREHREELTGYIWRIWNPEADDTVLHADFEVTKASFDNPDWADVTLHSYRSRWGLAPFDPAYAELEDAVQRASAIAVPTLVLHGADDPCNAPTTSAGRDDLFSGGYRRVILPGAGHFPQRTAPEAVCRELVPFLTGSRG</sequence>
<dbReference type="GO" id="GO:0047372">
    <property type="term" value="F:monoacylglycerol lipase activity"/>
    <property type="evidence" value="ECO:0007669"/>
    <property type="project" value="TreeGrafter"/>
</dbReference>
<evidence type="ECO:0000313" key="3">
    <source>
        <dbReference type="Proteomes" id="UP000318297"/>
    </source>
</evidence>
<dbReference type="InterPro" id="IPR029058">
    <property type="entry name" value="AB_hydrolase_fold"/>
</dbReference>
<dbReference type="PANTHER" id="PTHR43798">
    <property type="entry name" value="MONOACYLGLYCEROL LIPASE"/>
    <property type="match status" value="1"/>
</dbReference>
<protein>
    <submittedName>
        <fullName evidence="2">Pimeloyl-ACP methyl ester carboxylesterase</fullName>
    </submittedName>
</protein>
<evidence type="ECO:0000259" key="1">
    <source>
        <dbReference type="Pfam" id="PF00561"/>
    </source>
</evidence>
<dbReference type="InterPro" id="IPR050266">
    <property type="entry name" value="AB_hydrolase_sf"/>
</dbReference>
<dbReference type="SUPFAM" id="SSF53474">
    <property type="entry name" value="alpha/beta-Hydrolases"/>
    <property type="match status" value="1"/>
</dbReference>
<dbReference type="Gene3D" id="3.40.50.1820">
    <property type="entry name" value="alpha/beta hydrolase"/>
    <property type="match status" value="1"/>
</dbReference>
<comment type="caution">
    <text evidence="2">The sequence shown here is derived from an EMBL/GenBank/DDBJ whole genome shotgun (WGS) entry which is preliminary data.</text>
</comment>
<feature type="domain" description="AB hydrolase-1" evidence="1">
    <location>
        <begin position="32"/>
        <end position="287"/>
    </location>
</feature>
<dbReference type="PANTHER" id="PTHR43798:SF33">
    <property type="entry name" value="HYDROLASE, PUTATIVE (AFU_ORTHOLOGUE AFUA_2G14860)-RELATED"/>
    <property type="match status" value="1"/>
</dbReference>
<reference evidence="2 3" key="1">
    <citation type="submission" date="2019-06" db="EMBL/GenBank/DDBJ databases">
        <title>Sequencing the genomes of 1000 actinobacteria strains.</title>
        <authorList>
            <person name="Klenk H.-P."/>
        </authorList>
    </citation>
    <scope>NUCLEOTIDE SEQUENCE [LARGE SCALE GENOMIC DNA]</scope>
    <source>
        <strain evidence="2 3">DSM 19560</strain>
    </source>
</reference>
<name>A0A561E435_9MICO</name>
<dbReference type="PRINTS" id="PR00412">
    <property type="entry name" value="EPOXHYDRLASE"/>
</dbReference>
<accession>A0A561E435</accession>
<dbReference type="AlphaFoldDB" id="A0A561E435"/>
<dbReference type="GO" id="GO:0016020">
    <property type="term" value="C:membrane"/>
    <property type="evidence" value="ECO:0007669"/>
    <property type="project" value="TreeGrafter"/>
</dbReference>
<dbReference type="Pfam" id="PF00561">
    <property type="entry name" value="Abhydrolase_1"/>
    <property type="match status" value="1"/>
</dbReference>